<keyword evidence="2" id="KW-1185">Reference proteome</keyword>
<name>A0A6A1QCI5_BALPH</name>
<evidence type="ECO:0000313" key="1">
    <source>
        <dbReference type="EMBL" id="KAB0404026.1"/>
    </source>
</evidence>
<dbReference type="AlphaFoldDB" id="A0A6A1QCI5"/>
<protein>
    <submittedName>
        <fullName evidence="1">Uncharacterized protein</fullName>
    </submittedName>
</protein>
<comment type="caution">
    <text evidence="1">The sequence shown here is derived from an EMBL/GenBank/DDBJ whole genome shotgun (WGS) entry which is preliminary data.</text>
</comment>
<dbReference type="Proteomes" id="UP000437017">
    <property type="component" value="Unassembled WGS sequence"/>
</dbReference>
<proteinExistence type="predicted"/>
<feature type="non-terminal residue" evidence="1">
    <location>
        <position position="1"/>
    </location>
</feature>
<sequence length="84" mass="9776">LIPLSVTALEHKRRAVTSGRKKLFFDTHTLWIIYDNKDVTYKDVITEMQQMALQKMSGIAPLKKDMIILENSKFLAHKSENEKK</sequence>
<dbReference type="EMBL" id="SGJD01000673">
    <property type="protein sequence ID" value="KAB0404026.1"/>
    <property type="molecule type" value="Genomic_DNA"/>
</dbReference>
<gene>
    <name evidence="1" type="ORF">E2I00_019129</name>
</gene>
<reference evidence="1 2" key="1">
    <citation type="journal article" date="2019" name="PLoS ONE">
        <title>Genomic analyses reveal an absence of contemporary introgressive admixture between fin whales and blue whales, despite known hybrids.</title>
        <authorList>
            <person name="Westbury M.V."/>
            <person name="Petersen B."/>
            <person name="Lorenzen E.D."/>
        </authorList>
    </citation>
    <scope>NUCLEOTIDE SEQUENCE [LARGE SCALE GENOMIC DNA]</scope>
    <source>
        <strain evidence="1">FinWhale-01</strain>
    </source>
</reference>
<evidence type="ECO:0000313" key="2">
    <source>
        <dbReference type="Proteomes" id="UP000437017"/>
    </source>
</evidence>
<accession>A0A6A1QCI5</accession>
<organism evidence="1 2">
    <name type="scientific">Balaenoptera physalus</name>
    <name type="common">Fin whale</name>
    <name type="synonym">Balaena physalus</name>
    <dbReference type="NCBI Taxonomy" id="9770"/>
    <lineage>
        <taxon>Eukaryota</taxon>
        <taxon>Metazoa</taxon>
        <taxon>Chordata</taxon>
        <taxon>Craniata</taxon>
        <taxon>Vertebrata</taxon>
        <taxon>Euteleostomi</taxon>
        <taxon>Mammalia</taxon>
        <taxon>Eutheria</taxon>
        <taxon>Laurasiatheria</taxon>
        <taxon>Artiodactyla</taxon>
        <taxon>Whippomorpha</taxon>
        <taxon>Cetacea</taxon>
        <taxon>Mysticeti</taxon>
        <taxon>Balaenopteridae</taxon>
        <taxon>Balaenoptera</taxon>
    </lineage>
</organism>